<dbReference type="InterPro" id="IPR013538">
    <property type="entry name" value="ASHA1/2-like_C"/>
</dbReference>
<evidence type="ECO:0000313" key="4">
    <source>
        <dbReference type="Proteomes" id="UP000237983"/>
    </source>
</evidence>
<comment type="similarity">
    <text evidence="1">Belongs to the AHA1 family.</text>
</comment>
<reference evidence="3 4" key="1">
    <citation type="submission" date="2018-03" db="EMBL/GenBank/DDBJ databases">
        <title>Genomic Encyclopedia of Type Strains, Phase III (KMG-III): the genomes of soil and plant-associated and newly described type strains.</title>
        <authorList>
            <person name="Whitman W."/>
        </authorList>
    </citation>
    <scope>NUCLEOTIDE SEQUENCE [LARGE SCALE GENOMIC DNA]</scope>
    <source>
        <strain evidence="3 4">CGMCC 1.12484</strain>
    </source>
</reference>
<dbReference type="SUPFAM" id="SSF55961">
    <property type="entry name" value="Bet v1-like"/>
    <property type="match status" value="1"/>
</dbReference>
<dbReference type="InterPro" id="IPR023393">
    <property type="entry name" value="START-like_dom_sf"/>
</dbReference>
<protein>
    <submittedName>
        <fullName evidence="3">Activator of Hsp90 ATPase-like protein</fullName>
    </submittedName>
</protein>
<organism evidence="3 4">
    <name type="scientific">Glaciihabitans tibetensis</name>
    <dbReference type="NCBI Taxonomy" id="1266600"/>
    <lineage>
        <taxon>Bacteria</taxon>
        <taxon>Bacillati</taxon>
        <taxon>Actinomycetota</taxon>
        <taxon>Actinomycetes</taxon>
        <taxon>Micrococcales</taxon>
        <taxon>Microbacteriaceae</taxon>
        <taxon>Glaciihabitans</taxon>
    </lineage>
</organism>
<comment type="caution">
    <text evidence="3">The sequence shown here is derived from an EMBL/GenBank/DDBJ whole genome shotgun (WGS) entry which is preliminary data.</text>
</comment>
<name>A0A2T0VCI0_9MICO</name>
<evidence type="ECO:0000256" key="1">
    <source>
        <dbReference type="ARBA" id="ARBA00006817"/>
    </source>
</evidence>
<gene>
    <name evidence="3" type="ORF">B0I08_10547</name>
</gene>
<sequence>MTLRWPNGRVIRDSDGLELIVERAIEAPASEVWEWLTAPSRLSQWIGSWEGEPAVGGTLSFTMSAEQGAAPEPLTVLICDPGVHFLCDMGENRWRIGFSLTEVQGLTLVFFTQRMAGAEQAGSIGPGWEYYLDRMIAARSSLPLPVWADYYPAFSRYYARVAATPS</sequence>
<accession>A0A2T0VCI0</accession>
<dbReference type="OrthoDB" id="8117292at2"/>
<keyword evidence="4" id="KW-1185">Reference proteome</keyword>
<dbReference type="Pfam" id="PF08327">
    <property type="entry name" value="AHSA1"/>
    <property type="match status" value="1"/>
</dbReference>
<dbReference type="RefSeq" id="WP_106212421.1">
    <property type="nucleotide sequence ID" value="NZ_PVTL01000005.1"/>
</dbReference>
<dbReference type="EMBL" id="PVTL01000005">
    <property type="protein sequence ID" value="PRY67886.1"/>
    <property type="molecule type" value="Genomic_DNA"/>
</dbReference>
<proteinExistence type="inferred from homology"/>
<dbReference type="Proteomes" id="UP000237983">
    <property type="component" value="Unassembled WGS sequence"/>
</dbReference>
<dbReference type="AlphaFoldDB" id="A0A2T0VCI0"/>
<evidence type="ECO:0000259" key="2">
    <source>
        <dbReference type="Pfam" id="PF08327"/>
    </source>
</evidence>
<feature type="domain" description="Activator of Hsp90 ATPase homologue 1/2-like C-terminal" evidence="2">
    <location>
        <begin position="27"/>
        <end position="135"/>
    </location>
</feature>
<dbReference type="Gene3D" id="3.30.530.20">
    <property type="match status" value="1"/>
</dbReference>
<evidence type="ECO:0000313" key="3">
    <source>
        <dbReference type="EMBL" id="PRY67886.1"/>
    </source>
</evidence>